<dbReference type="GO" id="GO:0003735">
    <property type="term" value="F:structural constituent of ribosome"/>
    <property type="evidence" value="ECO:0007669"/>
    <property type="project" value="InterPro"/>
</dbReference>
<evidence type="ECO:0000256" key="4">
    <source>
        <dbReference type="RuleBase" id="RU000568"/>
    </source>
</evidence>
<evidence type="ECO:0000313" key="6">
    <source>
        <dbReference type="Proteomes" id="UP000078200"/>
    </source>
</evidence>
<keyword evidence="3 4" id="KW-0687">Ribonucleoprotein</keyword>
<evidence type="ECO:0000256" key="1">
    <source>
        <dbReference type="ARBA" id="ARBA00006598"/>
    </source>
</evidence>
<dbReference type="VEuPathDB" id="VectorBase:GAUT039559"/>
<evidence type="ECO:0000256" key="2">
    <source>
        <dbReference type="ARBA" id="ARBA00022980"/>
    </source>
</evidence>
<dbReference type="GO" id="GO:0006412">
    <property type="term" value="P:translation"/>
    <property type="evidence" value="ECO:0007669"/>
    <property type="project" value="InterPro"/>
</dbReference>
<dbReference type="PANTHER" id="PTHR33343:SF1">
    <property type="entry name" value="LARGE RIBOSOMAL SUBUNIT PROTEIN BL35M"/>
    <property type="match status" value="1"/>
</dbReference>
<dbReference type="Pfam" id="PF07310">
    <property type="entry name" value="PAS_5"/>
    <property type="match status" value="1"/>
</dbReference>
<name>A0A1A9VJX2_GLOAU</name>
<dbReference type="InterPro" id="IPR021137">
    <property type="entry name" value="Ribosomal_bL35-like"/>
</dbReference>
<dbReference type="PRINTS" id="PR00064">
    <property type="entry name" value="RIBOSOMALL35"/>
</dbReference>
<dbReference type="InterPro" id="IPR018265">
    <property type="entry name" value="Ribosomal_bL35_CS"/>
</dbReference>
<dbReference type="SUPFAM" id="SSF143034">
    <property type="entry name" value="L35p-like"/>
    <property type="match status" value="1"/>
</dbReference>
<dbReference type="STRING" id="7395.A0A1A9VJX2"/>
<keyword evidence="2 4" id="KW-0689">Ribosomal protein</keyword>
<dbReference type="InterPro" id="IPR037229">
    <property type="entry name" value="Ribosomal_bL35_sf"/>
</dbReference>
<dbReference type="InterPro" id="IPR009922">
    <property type="entry name" value="DUF1457"/>
</dbReference>
<dbReference type="PANTHER" id="PTHR33343">
    <property type="entry name" value="54S RIBOSOMAL PROTEIN BL35M"/>
    <property type="match status" value="1"/>
</dbReference>
<dbReference type="EnsemblMetazoa" id="GAUT039559-RA">
    <property type="protein sequence ID" value="GAUT039559-PA"/>
    <property type="gene ID" value="GAUT039559"/>
</dbReference>
<dbReference type="Gene3D" id="4.10.410.60">
    <property type="match status" value="1"/>
</dbReference>
<organism evidence="5 6">
    <name type="scientific">Glossina austeni</name>
    <name type="common">Savannah tsetse fly</name>
    <dbReference type="NCBI Taxonomy" id="7395"/>
    <lineage>
        <taxon>Eukaryota</taxon>
        <taxon>Metazoa</taxon>
        <taxon>Ecdysozoa</taxon>
        <taxon>Arthropoda</taxon>
        <taxon>Hexapoda</taxon>
        <taxon>Insecta</taxon>
        <taxon>Pterygota</taxon>
        <taxon>Neoptera</taxon>
        <taxon>Endopterygota</taxon>
        <taxon>Diptera</taxon>
        <taxon>Brachycera</taxon>
        <taxon>Muscomorpha</taxon>
        <taxon>Hippoboscoidea</taxon>
        <taxon>Glossinidae</taxon>
        <taxon>Glossina</taxon>
    </lineage>
</organism>
<keyword evidence="6" id="KW-1185">Reference proteome</keyword>
<evidence type="ECO:0000256" key="3">
    <source>
        <dbReference type="ARBA" id="ARBA00023274"/>
    </source>
</evidence>
<protein>
    <recommendedName>
        <fullName evidence="4">50S ribosomal protein L35</fullName>
    </recommendedName>
</protein>
<evidence type="ECO:0000313" key="5">
    <source>
        <dbReference type="EnsemblMetazoa" id="GAUT039559-PA"/>
    </source>
</evidence>
<sequence>MEIYVGKEKRIANVVTEHWSDIKGPDRDWPERHEIDTAEIMESWQHCFIIEVKDQGYICENAGEKAVEFYGFEKKTRIDNKYAIDAPFLRLYKIDAVIDKLDTVIESKCPINEEEESESVKMRQVLLPLGNKEGLNSSVCKFIWNMKRIKLKTKSSVKKRFHLTAKGKVISTQSGKRHGMVKRSKSNIRNQRGTTILGKSDSRIVKLYMPYGI</sequence>
<dbReference type="HAMAP" id="MF_00514">
    <property type="entry name" value="Ribosomal_bL35"/>
    <property type="match status" value="1"/>
</dbReference>
<proteinExistence type="inferred from homology"/>
<dbReference type="Pfam" id="PF01632">
    <property type="entry name" value="Ribosomal_L35p"/>
    <property type="match status" value="1"/>
</dbReference>
<dbReference type="NCBIfam" id="TIGR00001">
    <property type="entry name" value="rpmI_bact"/>
    <property type="match status" value="1"/>
</dbReference>
<dbReference type="AlphaFoldDB" id="A0A1A9VJX2"/>
<dbReference type="PROSITE" id="PS00936">
    <property type="entry name" value="RIBOSOMAL_L35"/>
    <property type="match status" value="1"/>
</dbReference>
<reference evidence="5" key="1">
    <citation type="submission" date="2020-05" db="UniProtKB">
        <authorList>
            <consortium name="EnsemblMetazoa"/>
        </authorList>
    </citation>
    <scope>IDENTIFICATION</scope>
    <source>
        <strain evidence="5">TTRI</strain>
    </source>
</reference>
<comment type="similarity">
    <text evidence="1 4">Belongs to the bacterial ribosomal protein bL35 family.</text>
</comment>
<dbReference type="GO" id="GO:0022625">
    <property type="term" value="C:cytosolic large ribosomal subunit"/>
    <property type="evidence" value="ECO:0007669"/>
    <property type="project" value="TreeGrafter"/>
</dbReference>
<accession>A0A1A9VJX2</accession>
<dbReference type="InterPro" id="IPR001706">
    <property type="entry name" value="Ribosomal_bL35"/>
</dbReference>
<dbReference type="Proteomes" id="UP000078200">
    <property type="component" value="Unassembled WGS sequence"/>
</dbReference>